<accession>A0ABM0MSU3</accession>
<dbReference type="GeneID" id="102805026"/>
<gene>
    <name evidence="3" type="primary">LOC102805026</name>
</gene>
<evidence type="ECO:0000256" key="1">
    <source>
        <dbReference type="ARBA" id="ARBA00022468"/>
    </source>
</evidence>
<feature type="non-terminal residue" evidence="3">
    <location>
        <position position="106"/>
    </location>
</feature>
<keyword evidence="2" id="KW-1185">Reference proteome</keyword>
<name>A0ABM0MSU3_SACKO</name>
<reference evidence="3" key="1">
    <citation type="submission" date="2025-08" db="UniProtKB">
        <authorList>
            <consortium name="RefSeq"/>
        </authorList>
    </citation>
    <scope>IDENTIFICATION</scope>
    <source>
        <tissue evidence="3">Testes</tissue>
    </source>
</reference>
<evidence type="ECO:0000313" key="2">
    <source>
        <dbReference type="Proteomes" id="UP000694865"/>
    </source>
</evidence>
<protein>
    <submittedName>
        <fullName evidence="3">Rho GTPase-activating protein 32-like</fullName>
    </submittedName>
</protein>
<dbReference type="Gene3D" id="3.30.1520.10">
    <property type="entry name" value="Phox-like domain"/>
    <property type="match status" value="1"/>
</dbReference>
<feature type="non-terminal residue" evidence="3">
    <location>
        <position position="1"/>
    </location>
</feature>
<dbReference type="Proteomes" id="UP000694865">
    <property type="component" value="Unplaced"/>
</dbReference>
<dbReference type="InterPro" id="IPR051576">
    <property type="entry name" value="PX-Rho_GAP"/>
</dbReference>
<proteinExistence type="predicted"/>
<evidence type="ECO:0000313" key="3">
    <source>
        <dbReference type="RefSeq" id="XP_006823084.1"/>
    </source>
</evidence>
<dbReference type="SUPFAM" id="SSF64268">
    <property type="entry name" value="PX domain"/>
    <property type="match status" value="1"/>
</dbReference>
<organism evidence="2 3">
    <name type="scientific">Saccoglossus kowalevskii</name>
    <name type="common">Acorn worm</name>
    <dbReference type="NCBI Taxonomy" id="10224"/>
    <lineage>
        <taxon>Eukaryota</taxon>
        <taxon>Metazoa</taxon>
        <taxon>Hemichordata</taxon>
        <taxon>Enteropneusta</taxon>
        <taxon>Harrimaniidae</taxon>
        <taxon>Saccoglossus</taxon>
    </lineage>
</organism>
<dbReference type="PANTHER" id="PTHR15729">
    <property type="entry name" value="CDC42 GTPASE-ACTIVATING PROTEIN"/>
    <property type="match status" value="1"/>
</dbReference>
<dbReference type="InterPro" id="IPR036871">
    <property type="entry name" value="PX_dom_sf"/>
</dbReference>
<sequence>ILICEDSEMADVNIPHQPNYYYTVQVTCQNKSWILKRCYEDFRVLDKHLHRCIYDRRYSQLVELPKGEAIAPNHEAVQAMLSHYLSRFSQITGDMINCAPVLNWME</sequence>
<keyword evidence="1" id="KW-0343">GTPase activation</keyword>
<dbReference type="PANTHER" id="PTHR15729:SF10">
    <property type="entry name" value="GTPASE-ACTIVATING PROTEIN CDGAPR"/>
    <property type="match status" value="1"/>
</dbReference>
<dbReference type="RefSeq" id="XP_006823084.1">
    <property type="nucleotide sequence ID" value="XM_006823021.1"/>
</dbReference>